<dbReference type="RefSeq" id="WP_260190264.1">
    <property type="nucleotide sequence ID" value="NZ_JAFFZE010000006.1"/>
</dbReference>
<feature type="region of interest" description="Disordered" evidence="1">
    <location>
        <begin position="212"/>
        <end position="235"/>
    </location>
</feature>
<keyword evidence="3" id="KW-1185">Reference proteome</keyword>
<dbReference type="Proteomes" id="UP001156441">
    <property type="component" value="Unassembled WGS sequence"/>
</dbReference>
<feature type="compositionally biased region" description="Acidic residues" evidence="1">
    <location>
        <begin position="137"/>
        <end position="152"/>
    </location>
</feature>
<reference evidence="2 3" key="1">
    <citation type="submission" date="2021-02" db="EMBL/GenBank/DDBJ databases">
        <title>Actinophytocola xerophila sp. nov., isolated from soil of cotton cropping field.</title>
        <authorList>
            <person name="Huang R."/>
            <person name="Chen X."/>
            <person name="Ge X."/>
            <person name="Liu W."/>
        </authorList>
    </citation>
    <scope>NUCLEOTIDE SEQUENCE [LARGE SCALE GENOMIC DNA]</scope>
    <source>
        <strain evidence="2 3">S1-96</strain>
    </source>
</reference>
<proteinExistence type="predicted"/>
<dbReference type="EMBL" id="JAFFZE010000006">
    <property type="protein sequence ID" value="MCT2582927.1"/>
    <property type="molecule type" value="Genomic_DNA"/>
</dbReference>
<gene>
    <name evidence="2" type="ORF">JT362_07335</name>
</gene>
<organism evidence="2 3">
    <name type="scientific">Actinophytocola gossypii</name>
    <dbReference type="NCBI Taxonomy" id="2812003"/>
    <lineage>
        <taxon>Bacteria</taxon>
        <taxon>Bacillati</taxon>
        <taxon>Actinomycetota</taxon>
        <taxon>Actinomycetes</taxon>
        <taxon>Pseudonocardiales</taxon>
        <taxon>Pseudonocardiaceae</taxon>
    </lineage>
</organism>
<sequence>MARGNFRVAPSLSPVIGGNFRCVGKSLLDRICEESEMPKLAGRGTLLAALAVPFVVVVAPLTATADTDPAGVVATEEGAAVLSTSSTAVQHEVGAWYDGTTNLVDSEEATETPSEEASLSPVKARPASIDHLAIKGDEEDDEDEDTDEESVEDNGVSFVVHDEFEAAAGDEGAWVETSESGAVESDGMSGGSAAWHHEAEAAAGEDGAYVESNSSAAGESDGYHDDYNGHHGEDDGYHGTGVTFAGYEETTAAAGEEGAFVESTSSVAVDAGGYGHHGDGATFAAYEEHAAAAGDDGAWTSSVESAAGEIDGHGYGHGHGHGGTFAGYSADVAAAGDDGAWTSSVDSAAGELD</sequence>
<accession>A0ABT2J4Y6</accession>
<evidence type="ECO:0000313" key="2">
    <source>
        <dbReference type="EMBL" id="MCT2582927.1"/>
    </source>
</evidence>
<evidence type="ECO:0000256" key="1">
    <source>
        <dbReference type="SAM" id="MobiDB-lite"/>
    </source>
</evidence>
<feature type="region of interest" description="Disordered" evidence="1">
    <location>
        <begin position="107"/>
        <end position="154"/>
    </location>
</feature>
<evidence type="ECO:0000313" key="3">
    <source>
        <dbReference type="Proteomes" id="UP001156441"/>
    </source>
</evidence>
<protein>
    <submittedName>
        <fullName evidence="2">Uncharacterized protein</fullName>
    </submittedName>
</protein>
<name>A0ABT2J4Y6_9PSEU</name>
<comment type="caution">
    <text evidence="2">The sequence shown here is derived from an EMBL/GenBank/DDBJ whole genome shotgun (WGS) entry which is preliminary data.</text>
</comment>
<feature type="compositionally biased region" description="Basic and acidic residues" evidence="1">
    <location>
        <begin position="221"/>
        <end position="235"/>
    </location>
</feature>